<dbReference type="OrthoDB" id="9777890at2"/>
<dbReference type="RefSeq" id="WP_008183728.1">
    <property type="nucleotide sequence ID" value="NZ_GL890896.1"/>
</dbReference>
<organism evidence="1 2">
    <name type="scientific">Moorena producens 3L</name>
    <dbReference type="NCBI Taxonomy" id="489825"/>
    <lineage>
        <taxon>Bacteria</taxon>
        <taxon>Bacillati</taxon>
        <taxon>Cyanobacteriota</taxon>
        <taxon>Cyanophyceae</taxon>
        <taxon>Coleofasciculales</taxon>
        <taxon>Coleofasciculaceae</taxon>
        <taxon>Moorena</taxon>
    </lineage>
</organism>
<proteinExistence type="predicted"/>
<dbReference type="PANTHER" id="PTHR36451:SF1">
    <property type="entry name" value="OMEGA-HYDROXY-BETA-DIHYDROMENAQUINONE-9 SULFOTRANSFERASE STF3"/>
    <property type="match status" value="1"/>
</dbReference>
<accession>F4XRE1</accession>
<dbReference type="eggNOG" id="COG0446">
    <property type="taxonomic scope" value="Bacteria"/>
</dbReference>
<evidence type="ECO:0008006" key="3">
    <source>
        <dbReference type="Google" id="ProtNLM"/>
    </source>
</evidence>
<evidence type="ECO:0000313" key="1">
    <source>
        <dbReference type="EMBL" id="EGJ32844.1"/>
    </source>
</evidence>
<reference evidence="2" key="1">
    <citation type="journal article" date="2011" name="Proc. Natl. Acad. Sci. U.S.A.">
        <title>Genomic insights into the physiology and ecology of the marine filamentous cyanobacterium Lyngbya majuscula.</title>
        <authorList>
            <person name="Jones A.C."/>
            <person name="Monroe E.A."/>
            <person name="Podell S."/>
            <person name="Hess W.R."/>
            <person name="Klages S."/>
            <person name="Esquenazi E."/>
            <person name="Niessen S."/>
            <person name="Hoover H."/>
            <person name="Rothmann M."/>
            <person name="Lasken R.S."/>
            <person name="Yates J.R.III."/>
            <person name="Reinhardt R."/>
            <person name="Kube M."/>
            <person name="Burkart M.D."/>
            <person name="Allen E.E."/>
            <person name="Dorrestein P.C."/>
            <person name="Gerwick W.H."/>
            <person name="Gerwick L."/>
        </authorList>
    </citation>
    <scope>NUCLEOTIDE SEQUENCE [LARGE SCALE GENOMIC DNA]</scope>
    <source>
        <strain evidence="2">3L</strain>
    </source>
</reference>
<feature type="non-terminal residue" evidence="1">
    <location>
        <position position="277"/>
    </location>
</feature>
<dbReference type="SUPFAM" id="SSF52540">
    <property type="entry name" value="P-loop containing nucleoside triphosphate hydrolases"/>
    <property type="match status" value="1"/>
</dbReference>
<dbReference type="PANTHER" id="PTHR36451">
    <property type="entry name" value="PAPS-DEPENDENT SULFOTRANSFERASE STF3"/>
    <property type="match status" value="1"/>
</dbReference>
<protein>
    <recommendedName>
        <fullName evidence="3">Sulfotransferase</fullName>
    </recommendedName>
</protein>
<sequence length="277" mass="32387">MTVKASAAATVHTAHQDLTKPWMPKLWHGMDFFAWWRLLRKNHFAVEWRRAHTAVAVTGFSVANTSLRWLQELCYGRRVRATEIQDPIFIIGHYRTGTTLLHELIALDERLTFPTTYECFSPNHFLLTEAFVSRFFGFLLPAKRLQDNMHQGWGRPQEDESALLNRGAATPYARCAFPNHAPPYPGAEDLRTLPREQREQWMQVLEQFLRQVTYLRPRPIVVKSPLHTCRVPTLLEMFPRARFLYTVREPQAVFSSTCKLWRVIYENQGFQKPNYVG</sequence>
<dbReference type="Proteomes" id="UP000003959">
    <property type="component" value="Unassembled WGS sequence"/>
</dbReference>
<dbReference type="AlphaFoldDB" id="F4XRE1"/>
<name>F4XRE1_9CYAN</name>
<dbReference type="HOGENOM" id="CLU_1006502_0_0_3"/>
<dbReference type="Gene3D" id="3.40.50.300">
    <property type="entry name" value="P-loop containing nucleotide triphosphate hydrolases"/>
    <property type="match status" value="1"/>
</dbReference>
<dbReference type="InterPro" id="IPR052736">
    <property type="entry name" value="Stf3_sulfotransferase"/>
</dbReference>
<dbReference type="InterPro" id="IPR027417">
    <property type="entry name" value="P-loop_NTPase"/>
</dbReference>
<dbReference type="EMBL" id="GL890896">
    <property type="protein sequence ID" value="EGJ32844.1"/>
    <property type="molecule type" value="Genomic_DNA"/>
</dbReference>
<gene>
    <name evidence="1" type="ORF">LYNGBM3L_75560</name>
</gene>
<keyword evidence="2" id="KW-1185">Reference proteome</keyword>
<evidence type="ECO:0000313" key="2">
    <source>
        <dbReference type="Proteomes" id="UP000003959"/>
    </source>
</evidence>
<dbReference type="Pfam" id="PF13469">
    <property type="entry name" value="Sulfotransfer_3"/>
    <property type="match status" value="1"/>
</dbReference>